<dbReference type="STRING" id="1029756.W911_05815"/>
<accession>V5SHM3</accession>
<feature type="domain" description="Putative Flp pilus-assembly TadG-like N-terminal" evidence="1">
    <location>
        <begin position="6"/>
        <end position="53"/>
    </location>
</feature>
<protein>
    <recommendedName>
        <fullName evidence="1">Putative Flp pilus-assembly TadG-like N-terminal domain-containing protein</fullName>
    </recommendedName>
</protein>
<dbReference type="Proteomes" id="UP000018542">
    <property type="component" value="Chromosome"/>
</dbReference>
<evidence type="ECO:0000313" key="2">
    <source>
        <dbReference type="EMBL" id="AHB50002.1"/>
    </source>
</evidence>
<proteinExistence type="predicted"/>
<dbReference type="EMBL" id="CP006912">
    <property type="protein sequence ID" value="AHB50002.1"/>
    <property type="molecule type" value="Genomic_DNA"/>
</dbReference>
<evidence type="ECO:0000259" key="1">
    <source>
        <dbReference type="Pfam" id="PF13400"/>
    </source>
</evidence>
<dbReference type="InterPro" id="IPR028087">
    <property type="entry name" value="Tad_N"/>
</dbReference>
<dbReference type="Pfam" id="PF13400">
    <property type="entry name" value="Tad"/>
    <property type="match status" value="1"/>
</dbReference>
<dbReference type="PATRIC" id="fig|1029756.8.peg.1221"/>
<dbReference type="AlphaFoldDB" id="V5SHM3"/>
<name>V5SHM3_9HYPH</name>
<reference evidence="2 3" key="1">
    <citation type="journal article" date="2014" name="Genome Announc.">
        <title>Complete Genome Sequence of Hyphomicrobium nitrativorans Strain NL23, a Denitrifying Bacterium Isolated from Biofilm of a Methanol-Fed Denitrification System Treating Seawater at the Montreal Biodome.</title>
        <authorList>
            <person name="Martineau C."/>
            <person name="Villeneuve C."/>
            <person name="Mauffrey F."/>
            <person name="Villemur R."/>
        </authorList>
    </citation>
    <scope>NUCLEOTIDE SEQUENCE [LARGE SCALE GENOMIC DNA]</scope>
    <source>
        <strain evidence="2">NL23</strain>
    </source>
</reference>
<sequence length="545" mass="55203">MSDSAGSIGVVLALFLTVAVSLCALAIDVGSLYLERRTMQGAADLAAVAAASDLDRAEAAARATLTANGFGAVRTLSVVKGRYERDRALAPDARFEAGREPFNAVRIEVAAPGQLYFAKSFMAEPEISVSAMGSTDARATFSIGSRLLAVRGGLANAVLGALLGGSVTLSVMDYEALVNAEVRLLDFLSALATELDITAGTYGDVLDADVGIRQALRAVATAAHTQGDTAAASVVTTLASRADASLTVPLDALVDLGPLAHAEVGPAHTGLGAELDAMSLVNAVAQLANGNRQVAVNLGAAVPGLLALTLDVAIGEPAQHSGWVTTGQAGATVRTAQTRLRLVAEVGGTGLLAGVRVRLPIYIELASAEARLKSVTCQGPSGDGAQAVVTARPAVVKAWIGDVPAGGLAAFNSGGGVARGNIVQAFPITVTGRAYAEMSHAVGDDLRFTQRDVDAREVKTVSVRDHLSSLTGSLLQSANLNVEIGGFGLGLSVGAIKSLVIGLLTPVTATLDGLLVPLLELLGVSLGEVDVRVHGISCGSAVLSG</sequence>
<organism evidence="2 3">
    <name type="scientific">Hyphomicrobium nitrativorans NL23</name>
    <dbReference type="NCBI Taxonomy" id="1029756"/>
    <lineage>
        <taxon>Bacteria</taxon>
        <taxon>Pseudomonadati</taxon>
        <taxon>Pseudomonadota</taxon>
        <taxon>Alphaproteobacteria</taxon>
        <taxon>Hyphomicrobiales</taxon>
        <taxon>Hyphomicrobiaceae</taxon>
        <taxon>Hyphomicrobium</taxon>
    </lineage>
</organism>
<gene>
    <name evidence="2" type="ORF">W911_05815</name>
</gene>
<dbReference type="HOGENOM" id="CLU_022237_2_0_5"/>
<keyword evidence="3" id="KW-1185">Reference proteome</keyword>
<evidence type="ECO:0000313" key="3">
    <source>
        <dbReference type="Proteomes" id="UP000018542"/>
    </source>
</evidence>
<dbReference type="KEGG" id="hni:W911_05815"/>